<dbReference type="InterPro" id="IPR037171">
    <property type="entry name" value="NagB/RpiA_transferase-like"/>
</dbReference>
<dbReference type="Gene3D" id="1.10.10.10">
    <property type="entry name" value="Winged helix-like DNA-binding domain superfamily/Winged helix DNA-binding domain"/>
    <property type="match status" value="1"/>
</dbReference>
<proteinExistence type="predicted"/>
<evidence type="ECO:0000256" key="4">
    <source>
        <dbReference type="ARBA" id="ARBA00023163"/>
    </source>
</evidence>
<dbReference type="InterPro" id="IPR001034">
    <property type="entry name" value="DeoR_HTH"/>
</dbReference>
<evidence type="ECO:0000256" key="2">
    <source>
        <dbReference type="ARBA" id="ARBA00023015"/>
    </source>
</evidence>
<organism evidence="7 8">
    <name type="scientific">Methylorubrum populi</name>
    <dbReference type="NCBI Taxonomy" id="223967"/>
    <lineage>
        <taxon>Bacteria</taxon>
        <taxon>Pseudomonadati</taxon>
        <taxon>Pseudomonadota</taxon>
        <taxon>Alphaproteobacteria</taxon>
        <taxon>Hyphomicrobiales</taxon>
        <taxon>Methylobacteriaceae</taxon>
        <taxon>Methylorubrum</taxon>
    </lineage>
</organism>
<accession>A0A169RBY6</accession>
<dbReference type="Gene3D" id="3.40.50.1360">
    <property type="match status" value="1"/>
</dbReference>
<gene>
    <name evidence="7" type="ORF">MPPM_4037</name>
</gene>
<feature type="domain" description="HTH deoR-type" evidence="6">
    <location>
        <begin position="34"/>
        <end position="89"/>
    </location>
</feature>
<dbReference type="SMART" id="SM01134">
    <property type="entry name" value="DeoRC"/>
    <property type="match status" value="1"/>
</dbReference>
<dbReference type="InterPro" id="IPR050313">
    <property type="entry name" value="Carb_Metab_HTH_regulators"/>
</dbReference>
<evidence type="ECO:0000313" key="7">
    <source>
        <dbReference type="EMBL" id="BAU92642.1"/>
    </source>
</evidence>
<dbReference type="SMART" id="SM00420">
    <property type="entry name" value="HTH_DEOR"/>
    <property type="match status" value="1"/>
</dbReference>
<keyword evidence="1" id="KW-0678">Repressor</keyword>
<reference evidence="7 8" key="1">
    <citation type="journal article" date="2016" name="Genome Announc.">
        <title>Complete Genome Sequence of Methylobacterium populi P-1M, Isolated from Pink-Pigmented Household Biofilm.</title>
        <authorList>
            <person name="Morohoshi T."/>
            <person name="Ikeda T."/>
        </authorList>
    </citation>
    <scope>NUCLEOTIDE SEQUENCE [LARGE SCALE GENOMIC DNA]</scope>
    <source>
        <strain evidence="7 8">P-1M</strain>
    </source>
</reference>
<dbReference type="InterPro" id="IPR036390">
    <property type="entry name" value="WH_DNA-bd_sf"/>
</dbReference>
<dbReference type="SUPFAM" id="SSF46785">
    <property type="entry name" value="Winged helix' DNA-binding domain"/>
    <property type="match status" value="1"/>
</dbReference>
<dbReference type="EMBL" id="AP014809">
    <property type="protein sequence ID" value="BAU92642.1"/>
    <property type="molecule type" value="Genomic_DNA"/>
</dbReference>
<sequence length="282" mass="30615">MSDALRVQPPPPRPAGEPDPRPAARGDGAATGITGRRLRLILDALERDGRVSVKDLAARLAISTETVRRDLRDLERRGHARRVYGGAVTDRPEGDQPFDARARVATREKARLAEAALPLFEDGMTVFIDAGTTTLALARLLVRRRLHIHTNALDIAALIGGDCAAQVTVLGGEVKPEYRGLFGHRTLSGLREHVYDVAVMGIVTVHLAHGFMDLGHDEAVIRRAARAQTRRSVILADDSKFGRLGTVRTLALADIDTLVTNVPLARDFAHAFHSAKVDVIHA</sequence>
<dbReference type="InterPro" id="IPR018356">
    <property type="entry name" value="Tscrpt_reg_HTH_DeoR_CS"/>
</dbReference>
<keyword evidence="3" id="KW-0238">DNA-binding</keyword>
<dbReference type="SUPFAM" id="SSF100950">
    <property type="entry name" value="NagB/RpiA/CoA transferase-like"/>
    <property type="match status" value="1"/>
</dbReference>
<protein>
    <submittedName>
        <fullName evidence="7">DeoR family transcriptional regulator</fullName>
    </submittedName>
</protein>
<dbReference type="GO" id="GO:0003677">
    <property type="term" value="F:DNA binding"/>
    <property type="evidence" value="ECO:0007669"/>
    <property type="project" value="UniProtKB-KW"/>
</dbReference>
<dbReference type="PROSITE" id="PS51000">
    <property type="entry name" value="HTH_DEOR_2"/>
    <property type="match status" value="1"/>
</dbReference>
<dbReference type="Pfam" id="PF00455">
    <property type="entry name" value="DeoRC"/>
    <property type="match status" value="1"/>
</dbReference>
<dbReference type="AlphaFoldDB" id="A0A169RBY6"/>
<evidence type="ECO:0000256" key="5">
    <source>
        <dbReference type="SAM" id="MobiDB-lite"/>
    </source>
</evidence>
<dbReference type="PANTHER" id="PTHR30363:SF4">
    <property type="entry name" value="GLYCEROL-3-PHOSPHATE REGULON REPRESSOR"/>
    <property type="match status" value="1"/>
</dbReference>
<dbReference type="InterPro" id="IPR036388">
    <property type="entry name" value="WH-like_DNA-bd_sf"/>
</dbReference>
<evidence type="ECO:0000259" key="6">
    <source>
        <dbReference type="PROSITE" id="PS51000"/>
    </source>
</evidence>
<dbReference type="PANTHER" id="PTHR30363">
    <property type="entry name" value="HTH-TYPE TRANSCRIPTIONAL REGULATOR SRLR-RELATED"/>
    <property type="match status" value="1"/>
</dbReference>
<keyword evidence="4" id="KW-0804">Transcription</keyword>
<keyword evidence="2" id="KW-0805">Transcription regulation</keyword>
<feature type="region of interest" description="Disordered" evidence="5">
    <location>
        <begin position="1"/>
        <end position="30"/>
    </location>
</feature>
<evidence type="ECO:0000256" key="1">
    <source>
        <dbReference type="ARBA" id="ARBA00022491"/>
    </source>
</evidence>
<dbReference type="PRINTS" id="PR00037">
    <property type="entry name" value="HTHLACR"/>
</dbReference>
<dbReference type="Pfam" id="PF08220">
    <property type="entry name" value="HTH_DeoR"/>
    <property type="match status" value="1"/>
</dbReference>
<dbReference type="PROSITE" id="PS00894">
    <property type="entry name" value="HTH_DEOR_1"/>
    <property type="match status" value="1"/>
</dbReference>
<dbReference type="GO" id="GO:0003700">
    <property type="term" value="F:DNA-binding transcription factor activity"/>
    <property type="evidence" value="ECO:0007669"/>
    <property type="project" value="InterPro"/>
</dbReference>
<dbReference type="RefSeq" id="WP_173807931.1">
    <property type="nucleotide sequence ID" value="NZ_AP014809.1"/>
</dbReference>
<dbReference type="Proteomes" id="UP000218288">
    <property type="component" value="Chromosome"/>
</dbReference>
<evidence type="ECO:0000313" key="8">
    <source>
        <dbReference type="Proteomes" id="UP000218288"/>
    </source>
</evidence>
<evidence type="ECO:0000256" key="3">
    <source>
        <dbReference type="ARBA" id="ARBA00023125"/>
    </source>
</evidence>
<name>A0A169RBY6_9HYPH</name>
<dbReference type="InterPro" id="IPR014036">
    <property type="entry name" value="DeoR-like_C"/>
</dbReference>